<organism evidence="1 2">
    <name type="scientific">Coprococcus comes ATCC 27758</name>
    <dbReference type="NCBI Taxonomy" id="470146"/>
    <lineage>
        <taxon>Bacteria</taxon>
        <taxon>Bacillati</taxon>
        <taxon>Bacillota</taxon>
        <taxon>Clostridia</taxon>
        <taxon>Lachnospirales</taxon>
        <taxon>Lachnospiraceae</taxon>
        <taxon>Coprococcus</taxon>
    </lineage>
</organism>
<gene>
    <name evidence="1" type="ORF">COPCOM_03772</name>
</gene>
<dbReference type="HOGENOM" id="CLU_2104842_0_0_9"/>
<protein>
    <submittedName>
        <fullName evidence="1">Uncharacterized protein</fullName>
    </submittedName>
</protein>
<dbReference type="Proteomes" id="UP000003793">
    <property type="component" value="Unassembled WGS sequence"/>
</dbReference>
<evidence type="ECO:0000313" key="1">
    <source>
        <dbReference type="EMBL" id="EEG87855.1"/>
    </source>
</evidence>
<comment type="caution">
    <text evidence="1">The sequence shown here is derived from an EMBL/GenBank/DDBJ whole genome shotgun (WGS) entry which is preliminary data.</text>
</comment>
<proteinExistence type="predicted"/>
<dbReference type="EMBL" id="ABVR01000046">
    <property type="protein sequence ID" value="EEG87855.1"/>
    <property type="molecule type" value="Genomic_DNA"/>
</dbReference>
<sequence length="115" mass="13494">MSRIKRVNVRYGQIVFDLDDIDRIMEECWKIVRAAKKAELIYEKDKEAAEKQFRTEAAKHFEKAFGKGSCWKVFGTHYPSSTGYAEFINQITALIKKWNVVDQGNEILKDFHGYR</sequence>
<accession>C0BF10</accession>
<reference evidence="1 2" key="2">
    <citation type="submission" date="2009-03" db="EMBL/GenBank/DDBJ databases">
        <title>Draft genome sequence of Coprococcus comes (ATCC 27758).</title>
        <authorList>
            <person name="Sudarsanam P."/>
            <person name="Ley R."/>
            <person name="Guruge J."/>
            <person name="Turnbaugh P.J."/>
            <person name="Mahowald M."/>
            <person name="Liep D."/>
            <person name="Gordon J."/>
        </authorList>
    </citation>
    <scope>NUCLEOTIDE SEQUENCE [LARGE SCALE GENOMIC DNA]</scope>
    <source>
        <strain evidence="1 2">ATCC 27758</strain>
    </source>
</reference>
<name>C0BF10_9FIRM</name>
<dbReference type="AlphaFoldDB" id="C0BF10"/>
<evidence type="ECO:0000313" key="2">
    <source>
        <dbReference type="Proteomes" id="UP000003793"/>
    </source>
</evidence>
<reference evidence="1 2" key="1">
    <citation type="submission" date="2009-02" db="EMBL/GenBank/DDBJ databases">
        <authorList>
            <person name="Fulton L."/>
            <person name="Clifton S."/>
            <person name="Fulton B."/>
            <person name="Xu J."/>
            <person name="Minx P."/>
            <person name="Pepin K.H."/>
            <person name="Johnson M."/>
            <person name="Bhonagiri V."/>
            <person name="Nash W.E."/>
            <person name="Mardis E.R."/>
            <person name="Wilson R.K."/>
        </authorList>
    </citation>
    <scope>NUCLEOTIDE SEQUENCE [LARGE SCALE GENOMIC DNA]</scope>
    <source>
        <strain evidence="1 2">ATCC 27758</strain>
    </source>
</reference>